<name>A0A9N8ENZ1_9STRA</name>
<organism evidence="2 3">
    <name type="scientific">Seminavis robusta</name>
    <dbReference type="NCBI Taxonomy" id="568900"/>
    <lineage>
        <taxon>Eukaryota</taxon>
        <taxon>Sar</taxon>
        <taxon>Stramenopiles</taxon>
        <taxon>Ochrophyta</taxon>
        <taxon>Bacillariophyta</taxon>
        <taxon>Bacillariophyceae</taxon>
        <taxon>Bacillariophycidae</taxon>
        <taxon>Naviculales</taxon>
        <taxon>Naviculaceae</taxon>
        <taxon>Seminavis</taxon>
    </lineage>
</organism>
<feature type="compositionally biased region" description="Polar residues" evidence="1">
    <location>
        <begin position="16"/>
        <end position="31"/>
    </location>
</feature>
<reference evidence="2" key="1">
    <citation type="submission" date="2020-06" db="EMBL/GenBank/DDBJ databases">
        <authorList>
            <consortium name="Plant Systems Biology data submission"/>
        </authorList>
    </citation>
    <scope>NUCLEOTIDE SEQUENCE</scope>
    <source>
        <strain evidence="2">D6</strain>
    </source>
</reference>
<dbReference type="EMBL" id="CAICTM010001308">
    <property type="protein sequence ID" value="CAB9522514.1"/>
    <property type="molecule type" value="Genomic_DNA"/>
</dbReference>
<dbReference type="AlphaFoldDB" id="A0A9N8ENZ1"/>
<gene>
    <name evidence="2" type="ORF">SEMRO_1310_G261710.1</name>
</gene>
<proteinExistence type="predicted"/>
<evidence type="ECO:0000313" key="2">
    <source>
        <dbReference type="EMBL" id="CAB9522514.1"/>
    </source>
</evidence>
<evidence type="ECO:0000256" key="1">
    <source>
        <dbReference type="SAM" id="MobiDB-lite"/>
    </source>
</evidence>
<evidence type="ECO:0000313" key="3">
    <source>
        <dbReference type="Proteomes" id="UP001153069"/>
    </source>
</evidence>
<keyword evidence="3" id="KW-1185">Reference proteome</keyword>
<feature type="region of interest" description="Disordered" evidence="1">
    <location>
        <begin position="1"/>
        <end position="34"/>
    </location>
</feature>
<dbReference type="OrthoDB" id="445695at2759"/>
<sequence>MIVDTEHAALPIAPYSKQSGTKSGRPTNPRTQTDEAIKAGAKSGGIFGISRCNRAVDGLCQSRGLWFHTGYINLTRGLVANGYSKEDIAHLAGAIYLSFWIE</sequence>
<protein>
    <submittedName>
        <fullName evidence="2">Uncharacterized protein</fullName>
    </submittedName>
</protein>
<comment type="caution">
    <text evidence="2">The sequence shown here is derived from an EMBL/GenBank/DDBJ whole genome shotgun (WGS) entry which is preliminary data.</text>
</comment>
<accession>A0A9N8ENZ1</accession>
<dbReference type="Proteomes" id="UP001153069">
    <property type="component" value="Unassembled WGS sequence"/>
</dbReference>